<dbReference type="Proteomes" id="UP000827889">
    <property type="component" value="Chromosome 3"/>
</dbReference>
<dbReference type="Pfam" id="PF13365">
    <property type="entry name" value="Trypsin_2"/>
    <property type="match status" value="1"/>
</dbReference>
<evidence type="ECO:0000313" key="6">
    <source>
        <dbReference type="RefSeq" id="XP_030553407.1"/>
    </source>
</evidence>
<dbReference type="Gene3D" id="2.40.10.10">
    <property type="entry name" value="Trypsin-like serine proteases"/>
    <property type="match status" value="1"/>
</dbReference>
<reference evidence="6" key="1">
    <citation type="submission" date="2025-08" db="UniProtKB">
        <authorList>
            <consortium name="RefSeq"/>
        </authorList>
    </citation>
    <scope>IDENTIFICATION</scope>
    <source>
        <tissue evidence="6">Leaf</tissue>
    </source>
</reference>
<dbReference type="SUPFAM" id="SSF50494">
    <property type="entry name" value="Trypsin-like serine proteases"/>
    <property type="match status" value="1"/>
</dbReference>
<keyword evidence="5" id="KW-1185">Reference proteome</keyword>
<feature type="domain" description="Peptidase S1" evidence="4">
    <location>
        <begin position="214"/>
        <end position="268"/>
    </location>
</feature>
<dbReference type="Gene3D" id="2.40.10.120">
    <property type="match status" value="1"/>
</dbReference>
<accession>A0A8B8R4J3</accession>
<evidence type="ECO:0000256" key="1">
    <source>
        <dbReference type="ARBA" id="ARBA00010541"/>
    </source>
</evidence>
<dbReference type="InterPro" id="IPR001254">
    <property type="entry name" value="Trypsin_dom"/>
</dbReference>
<evidence type="ECO:0000259" key="4">
    <source>
        <dbReference type="Pfam" id="PF00089"/>
    </source>
</evidence>
<dbReference type="PANTHER" id="PTHR43343:SF6">
    <property type="entry name" value="PROTEASE DO-LIKE 5, CHLOROPLASTIC ISOFORM X1"/>
    <property type="match status" value="1"/>
</dbReference>
<dbReference type="InterPro" id="IPR043504">
    <property type="entry name" value="Peptidase_S1_PA_chymotrypsin"/>
</dbReference>
<name>A0A8B8R4J3_9MYRT</name>
<organism evidence="5 6">
    <name type="scientific">Rhodamnia argentea</name>
    <dbReference type="NCBI Taxonomy" id="178133"/>
    <lineage>
        <taxon>Eukaryota</taxon>
        <taxon>Viridiplantae</taxon>
        <taxon>Streptophyta</taxon>
        <taxon>Embryophyta</taxon>
        <taxon>Tracheophyta</taxon>
        <taxon>Spermatophyta</taxon>
        <taxon>Magnoliopsida</taxon>
        <taxon>eudicotyledons</taxon>
        <taxon>Gunneridae</taxon>
        <taxon>Pentapetalae</taxon>
        <taxon>rosids</taxon>
        <taxon>malvids</taxon>
        <taxon>Myrtales</taxon>
        <taxon>Myrtaceae</taxon>
        <taxon>Myrtoideae</taxon>
        <taxon>Myrteae</taxon>
        <taxon>Australasian group</taxon>
        <taxon>Rhodamnia</taxon>
    </lineage>
</organism>
<proteinExistence type="inferred from homology"/>
<dbReference type="InterPro" id="IPR009003">
    <property type="entry name" value="Peptidase_S1_PA"/>
</dbReference>
<dbReference type="RefSeq" id="XP_030553407.1">
    <property type="nucleotide sequence ID" value="XM_030697547.2"/>
</dbReference>
<dbReference type="GO" id="GO:0006508">
    <property type="term" value="P:proteolysis"/>
    <property type="evidence" value="ECO:0007669"/>
    <property type="project" value="UniProtKB-KW"/>
</dbReference>
<dbReference type="Pfam" id="PF00089">
    <property type="entry name" value="Trypsin"/>
    <property type="match status" value="1"/>
</dbReference>
<keyword evidence="2" id="KW-0645">Protease</keyword>
<protein>
    <submittedName>
        <fullName evidence="6">Protease Do-like 5, chloroplastic isoform X2</fullName>
    </submittedName>
</protein>
<evidence type="ECO:0000256" key="2">
    <source>
        <dbReference type="ARBA" id="ARBA00022670"/>
    </source>
</evidence>
<keyword evidence="3" id="KW-0378">Hydrolase</keyword>
<gene>
    <name evidence="6" type="primary">LOC115757344</name>
</gene>
<evidence type="ECO:0000256" key="3">
    <source>
        <dbReference type="ARBA" id="ARBA00022801"/>
    </source>
</evidence>
<comment type="similarity">
    <text evidence="1">Belongs to the peptidase S1C family.</text>
</comment>
<sequence length="285" mass="30248">MRMVLGSGARIVPFLSDISAITSSSSSSSSSSTTIPCLTRRRATIICPLVGVGVSSLLSLCSSDLQYSSCRPALAEQKPEYELQQEEDRVVHIFQETSPSVVFIEDLEIAKSSEGSSSEAMPIEDKDAKLEGTGSGFIWDKFGHIVTNYHVIAKLATDQSGLQRCKVLLVDAAGNSFVREGKIVGFDPANDLAVLKVVSGLGREIPSPNGRAIRGAIQTDAAINSGNSGGPLIDSYGHVIGVNTATFTRKGTGLSSGINFAIPVETVVRTVPYLIVYGTPYSNRF</sequence>
<dbReference type="PANTHER" id="PTHR43343">
    <property type="entry name" value="PEPTIDASE S12"/>
    <property type="match status" value="1"/>
</dbReference>
<dbReference type="AlphaFoldDB" id="A0A8B8R4J3"/>
<dbReference type="InterPro" id="IPR051201">
    <property type="entry name" value="Chloro_Bact_Ser_Proteases"/>
</dbReference>
<dbReference type="GeneID" id="115757344"/>
<dbReference type="GO" id="GO:0004252">
    <property type="term" value="F:serine-type endopeptidase activity"/>
    <property type="evidence" value="ECO:0007669"/>
    <property type="project" value="InterPro"/>
</dbReference>
<evidence type="ECO:0000313" key="5">
    <source>
        <dbReference type="Proteomes" id="UP000827889"/>
    </source>
</evidence>